<keyword evidence="4" id="KW-1185">Reference proteome</keyword>
<dbReference type="GO" id="GO:0055080">
    <property type="term" value="P:monoatomic cation homeostasis"/>
    <property type="evidence" value="ECO:0007669"/>
    <property type="project" value="TreeGrafter"/>
</dbReference>
<protein>
    <recommendedName>
        <fullName evidence="2">Protein UNC80 C-terminal domain-containing protein</fullName>
    </recommendedName>
</protein>
<dbReference type="PANTHER" id="PTHR31781">
    <property type="entry name" value="UNC80"/>
    <property type="match status" value="1"/>
</dbReference>
<gene>
    <name evidence="3" type="ORF">NECAME_10980</name>
</gene>
<proteinExistence type="predicted"/>
<feature type="compositionally biased region" description="Polar residues" evidence="1">
    <location>
        <begin position="992"/>
        <end position="1007"/>
    </location>
</feature>
<evidence type="ECO:0000313" key="4">
    <source>
        <dbReference type="Proteomes" id="UP000053676"/>
    </source>
</evidence>
<dbReference type="KEGG" id="nai:NECAME_10980"/>
<dbReference type="Proteomes" id="UP000053676">
    <property type="component" value="Unassembled WGS sequence"/>
</dbReference>
<dbReference type="Pfam" id="PF20262">
    <property type="entry name" value="UNC80_C"/>
    <property type="match status" value="1"/>
</dbReference>
<dbReference type="EMBL" id="KI660165">
    <property type="protein sequence ID" value="ETN77546.1"/>
    <property type="molecule type" value="Genomic_DNA"/>
</dbReference>
<dbReference type="GO" id="GO:0030424">
    <property type="term" value="C:axon"/>
    <property type="evidence" value="ECO:0007669"/>
    <property type="project" value="TreeGrafter"/>
</dbReference>
<sequence>MHYVRAQCEGADKAIGMALSLTWILAPNVHGLYFKDLKQTLKKEQCDQALMITANVPSAKKIIVHGPDSGMGGIPSQFPVHEDTQFQQILSDSLEFFNIDENDVHCYFLTDTKTGLIHLPSCYVRDFYFFHRSFYPQLTLVKLELEDAHLRMRQTAFAQRFIEVGKVLLTHNILKYSPQHVIAQRIFFLHDELTHLPSFPRKSLETCFGMYYGEMGEQLKAMEALHKFTWAKVTLPLRHEADHKWWSASSRNGSVTYKYKLTTNSVLNEFRRALITLFKGFFLIMPTLLRCYSQRQTNRVFCSVVEFLCRQFYTLHRKPFLLQMCGSIANIIDNNNNDFEINPMRVKAKYWFVLLKNMENMSDDSDQFDILGLVPYDKPLKASSTALDLCYRDDPNAFCLLTDAVASCICVCAFAPESKRSHHMLLVMAALQPHLIRRIEEETALQCNSHVAVKHEVSQWTTMCVEMKALINGCDILARGPQRAFDLVNTVSERGKSFVADSPQFFDPPTTNEDENSRPYHLKEKKSVAVGWEAAEIEETHKENYRRPRDTLLCLAAQFIEMATPRLKELAKLSSTNEHTKIPEVMDHKCHVKLSEIALALLKIASYDLATMSCLGLQKYFTTIMPVTDWSIESNRSALGIILKRLDKTIAKIAKKQSIRRRVNWVALANWIKGICDTLSVFPYMAHLNPLKSTTQLCLRIIAGDPFNEEGSIATHSTTVLHPAPPPQAFCSAVLRMTTILMQALGQASFSLEMVSSAEGLGAAADRIEAVLCHLLIPLFLRTSTNPKEASVIQAKDLSFCLSLMQHAISPPIGKHSATPITSSTTLTTTFIRGDLSGRQGSVSVTDRGHSATVSTLRIVRESVSQSIYLALKVMMLCFGKLLTPMWPRVARLVRDLISKKQGGQSAVQFIDFVLHAELPIALLILPVIQHRVKQKPSCEQDAQWQAEIIEKIESRAHFTLSLGALLNKCQIELVQLKDDLACRPLDLPRSYTPTATDAHSDSSVISAAQRKDRKASLRKPHHIKEGGEETILEDIEDECGESSSQQPTTSSRVTKSPSVPLNRVGASPRTRSISSFGMWRSVRRKSRHVSTESESDGDRSVELADIHSREEAGVIQRTPLRRSTEALVLPLHETLDANRQRFVSFSTPKKRNGKGDDDVFQITEQHQLV</sequence>
<dbReference type="GO" id="GO:0005261">
    <property type="term" value="F:monoatomic cation channel activity"/>
    <property type="evidence" value="ECO:0007669"/>
    <property type="project" value="TreeGrafter"/>
</dbReference>
<organism evidence="3 4">
    <name type="scientific">Necator americanus</name>
    <name type="common">Human hookworm</name>
    <dbReference type="NCBI Taxonomy" id="51031"/>
    <lineage>
        <taxon>Eukaryota</taxon>
        <taxon>Metazoa</taxon>
        <taxon>Ecdysozoa</taxon>
        <taxon>Nematoda</taxon>
        <taxon>Chromadorea</taxon>
        <taxon>Rhabditida</taxon>
        <taxon>Rhabditina</taxon>
        <taxon>Rhabditomorpha</taxon>
        <taxon>Strongyloidea</taxon>
        <taxon>Ancylostomatidae</taxon>
        <taxon>Bunostominae</taxon>
        <taxon>Necator</taxon>
    </lineage>
</organism>
<dbReference type="AlphaFoldDB" id="W2T8M1"/>
<feature type="compositionally biased region" description="Acidic residues" evidence="1">
    <location>
        <begin position="1029"/>
        <end position="1041"/>
    </location>
</feature>
<dbReference type="GO" id="GO:0034703">
    <property type="term" value="C:cation channel complex"/>
    <property type="evidence" value="ECO:0007669"/>
    <property type="project" value="TreeGrafter"/>
</dbReference>
<feature type="compositionally biased region" description="Basic residues" evidence="1">
    <location>
        <begin position="1012"/>
        <end position="1023"/>
    </location>
</feature>
<feature type="domain" description="Protein UNC80 C-terminal" evidence="2">
    <location>
        <begin position="1"/>
        <end position="981"/>
    </location>
</feature>
<evidence type="ECO:0000256" key="1">
    <source>
        <dbReference type="SAM" id="MobiDB-lite"/>
    </source>
</evidence>
<dbReference type="OrthoDB" id="5584001at2759"/>
<feature type="compositionally biased region" description="Polar residues" evidence="1">
    <location>
        <begin position="1042"/>
        <end position="1060"/>
    </location>
</feature>
<dbReference type="STRING" id="51031.W2T8M1"/>
<dbReference type="PANTHER" id="PTHR31781:SF1">
    <property type="entry name" value="PROTEIN UNC-80 HOMOLOG"/>
    <property type="match status" value="1"/>
</dbReference>
<dbReference type="OMA" id="IAQRIFF"/>
<accession>W2T8M1</accession>
<reference evidence="4" key="1">
    <citation type="journal article" date="2014" name="Nat. Genet.">
        <title>Genome of the human hookworm Necator americanus.</title>
        <authorList>
            <person name="Tang Y.T."/>
            <person name="Gao X."/>
            <person name="Rosa B.A."/>
            <person name="Abubucker S."/>
            <person name="Hallsworth-Pepin K."/>
            <person name="Martin J."/>
            <person name="Tyagi R."/>
            <person name="Heizer E."/>
            <person name="Zhang X."/>
            <person name="Bhonagiri-Palsikar V."/>
            <person name="Minx P."/>
            <person name="Warren W.C."/>
            <person name="Wang Q."/>
            <person name="Zhan B."/>
            <person name="Hotez P.J."/>
            <person name="Sternberg P.W."/>
            <person name="Dougall A."/>
            <person name="Gaze S.T."/>
            <person name="Mulvenna J."/>
            <person name="Sotillo J."/>
            <person name="Ranganathan S."/>
            <person name="Rabelo E.M."/>
            <person name="Wilson R.K."/>
            <person name="Felgner P.L."/>
            <person name="Bethony J."/>
            <person name="Hawdon J.M."/>
            <person name="Gasser R.B."/>
            <person name="Loukas A."/>
            <person name="Mitreva M."/>
        </authorList>
    </citation>
    <scope>NUCLEOTIDE SEQUENCE [LARGE SCALE GENOMIC DNA]</scope>
</reference>
<dbReference type="InterPro" id="IPR046460">
    <property type="entry name" value="UNC80_C"/>
</dbReference>
<feature type="region of interest" description="Disordered" evidence="1">
    <location>
        <begin position="992"/>
        <end position="1070"/>
    </location>
</feature>
<evidence type="ECO:0000259" key="2">
    <source>
        <dbReference type="Pfam" id="PF20262"/>
    </source>
</evidence>
<evidence type="ECO:0000313" key="3">
    <source>
        <dbReference type="EMBL" id="ETN77546.1"/>
    </source>
</evidence>
<name>W2T8M1_NECAM</name>